<dbReference type="FunCoup" id="G0N5J8">
    <property type="interactions" value="1932"/>
</dbReference>
<feature type="region of interest" description="Disordered" evidence="1">
    <location>
        <begin position="167"/>
        <end position="195"/>
    </location>
</feature>
<keyword evidence="2" id="KW-0812">Transmembrane</keyword>
<reference evidence="4" key="1">
    <citation type="submission" date="2011-07" db="EMBL/GenBank/DDBJ databases">
        <authorList>
            <consortium name="Caenorhabditis brenneri Sequencing and Analysis Consortium"/>
            <person name="Wilson R.K."/>
        </authorList>
    </citation>
    <scope>NUCLEOTIDE SEQUENCE [LARGE SCALE GENOMIC DNA]</scope>
    <source>
        <strain evidence="4">PB2801</strain>
    </source>
</reference>
<gene>
    <name evidence="3" type="ORF">CAEBREN_14710</name>
</gene>
<protein>
    <submittedName>
        <fullName evidence="3">Uncharacterized protein</fullName>
    </submittedName>
</protein>
<evidence type="ECO:0000256" key="1">
    <source>
        <dbReference type="SAM" id="MobiDB-lite"/>
    </source>
</evidence>
<keyword evidence="2" id="KW-0472">Membrane</keyword>
<evidence type="ECO:0000313" key="4">
    <source>
        <dbReference type="Proteomes" id="UP000008068"/>
    </source>
</evidence>
<keyword evidence="2" id="KW-1133">Transmembrane helix</keyword>
<sequence length="344" mass="39521">MVTVIPKIITTPYPRTRLPMYLYALSIYFPFVAAPIIIFISSSWLIIGLHYSNSSCILAFNFMEMPSAVFCSLLGGISSVIEIHFSIDVVNVQWTDQWLLSAKFEQNTSVNKKMNQSKKDSIGKSNEKKRKNAVCKRVEEVGIPTVFTPVPSVESCLADEQSRLRRLREPAPPSQVTSDLSSEKLNDSTDSTVKKPWTKGDCSVVDTRKSTMVLIKVYFMQNSFTSFELATDRTLLVLLRCVLNEISKEIRNKFSFYVFASPYDVIWKRPRCELMKKPPPSSIFRYMLTPSQMNMTLSELFSDVKLEGLENMNIYIFIKNMEEKCNHDECQTTHKSWKFQQVIN</sequence>
<feature type="transmembrane region" description="Helical" evidence="2">
    <location>
        <begin position="20"/>
        <end position="47"/>
    </location>
</feature>
<dbReference type="eggNOG" id="ENOG502THEJ">
    <property type="taxonomic scope" value="Eukaryota"/>
</dbReference>
<dbReference type="AlphaFoldDB" id="G0N5J8"/>
<dbReference type="Proteomes" id="UP000008068">
    <property type="component" value="Unassembled WGS sequence"/>
</dbReference>
<dbReference type="EMBL" id="GL379840">
    <property type="protein sequence ID" value="EGT53217.1"/>
    <property type="molecule type" value="Genomic_DNA"/>
</dbReference>
<name>G0N5J8_CAEBE</name>
<dbReference type="OMA" id="PRCELMK"/>
<organism evidence="4">
    <name type="scientific">Caenorhabditis brenneri</name>
    <name type="common">Nematode worm</name>
    <dbReference type="NCBI Taxonomy" id="135651"/>
    <lineage>
        <taxon>Eukaryota</taxon>
        <taxon>Metazoa</taxon>
        <taxon>Ecdysozoa</taxon>
        <taxon>Nematoda</taxon>
        <taxon>Chromadorea</taxon>
        <taxon>Rhabditida</taxon>
        <taxon>Rhabditina</taxon>
        <taxon>Rhabditomorpha</taxon>
        <taxon>Rhabditoidea</taxon>
        <taxon>Rhabditidae</taxon>
        <taxon>Peloderinae</taxon>
        <taxon>Caenorhabditis</taxon>
    </lineage>
</organism>
<dbReference type="OrthoDB" id="5775978at2759"/>
<dbReference type="HOGENOM" id="CLU_807058_0_0_1"/>
<dbReference type="InParanoid" id="G0N5J8"/>
<accession>G0N5J8</accession>
<evidence type="ECO:0000313" key="3">
    <source>
        <dbReference type="EMBL" id="EGT53217.1"/>
    </source>
</evidence>
<keyword evidence="4" id="KW-1185">Reference proteome</keyword>
<proteinExistence type="predicted"/>
<evidence type="ECO:0000256" key="2">
    <source>
        <dbReference type="SAM" id="Phobius"/>
    </source>
</evidence>